<dbReference type="SMART" id="SM00257">
    <property type="entry name" value="LysM"/>
    <property type="match status" value="1"/>
</dbReference>
<dbReference type="PROSITE" id="PS51782">
    <property type="entry name" value="LYSM"/>
    <property type="match status" value="1"/>
</dbReference>
<dbReference type="CDD" id="cd00118">
    <property type="entry name" value="LysM"/>
    <property type="match status" value="1"/>
</dbReference>
<keyword evidence="3" id="KW-1185">Reference proteome</keyword>
<dbReference type="InterPro" id="IPR018392">
    <property type="entry name" value="LysM"/>
</dbReference>
<dbReference type="Proteomes" id="UP001642360">
    <property type="component" value="Unassembled WGS sequence"/>
</dbReference>
<dbReference type="PANTHER" id="PTHR20932">
    <property type="entry name" value="LYSM AND PUTATIVE PEPTIDOGLYCAN-BINDING DOMAIN-CONTAINING PROTEIN"/>
    <property type="match status" value="1"/>
</dbReference>
<evidence type="ECO:0000313" key="3">
    <source>
        <dbReference type="Proteomes" id="UP001642360"/>
    </source>
</evidence>
<accession>A0ABC8T039</accession>
<name>A0ABC8T039_9AQUA</name>
<dbReference type="InterPro" id="IPR036779">
    <property type="entry name" value="LysM_dom_sf"/>
</dbReference>
<dbReference type="AlphaFoldDB" id="A0ABC8T039"/>
<dbReference type="EMBL" id="CAUOFW020003946">
    <property type="protein sequence ID" value="CAK9162754.1"/>
    <property type="molecule type" value="Genomic_DNA"/>
</dbReference>
<comment type="caution">
    <text evidence="2">The sequence shown here is derived from an EMBL/GenBank/DDBJ whole genome shotgun (WGS) entry which is preliminary data.</text>
</comment>
<dbReference type="InterPro" id="IPR045030">
    <property type="entry name" value="LYSM1-4"/>
</dbReference>
<dbReference type="SUPFAM" id="SSF54106">
    <property type="entry name" value="LysM domain"/>
    <property type="match status" value="1"/>
</dbReference>
<reference evidence="2 3" key="1">
    <citation type="submission" date="2024-02" db="EMBL/GenBank/DDBJ databases">
        <authorList>
            <person name="Vignale AGUSTIN F."/>
            <person name="Sosa J E."/>
            <person name="Modenutti C."/>
        </authorList>
    </citation>
    <scope>NUCLEOTIDE SEQUENCE [LARGE SCALE GENOMIC DNA]</scope>
</reference>
<evidence type="ECO:0000259" key="1">
    <source>
        <dbReference type="PROSITE" id="PS51782"/>
    </source>
</evidence>
<organism evidence="2 3">
    <name type="scientific">Ilex paraguariensis</name>
    <name type="common">yerba mate</name>
    <dbReference type="NCBI Taxonomy" id="185542"/>
    <lineage>
        <taxon>Eukaryota</taxon>
        <taxon>Viridiplantae</taxon>
        <taxon>Streptophyta</taxon>
        <taxon>Embryophyta</taxon>
        <taxon>Tracheophyta</taxon>
        <taxon>Spermatophyta</taxon>
        <taxon>Magnoliopsida</taxon>
        <taxon>eudicotyledons</taxon>
        <taxon>Gunneridae</taxon>
        <taxon>Pentapetalae</taxon>
        <taxon>asterids</taxon>
        <taxon>campanulids</taxon>
        <taxon>Aquifoliales</taxon>
        <taxon>Aquifoliaceae</taxon>
        <taxon>Ilex</taxon>
    </lineage>
</organism>
<sequence>MASSTSSSSKLFQFSCSTPPLPNGGGGNGMVGDCGMLGAGPVGGVSYIEHTVSKFDTLAGVAIKYGVEVADIKRINGLVTDLQMFALKTLHIPLPGRHPPSPSLSNAFDAQRY</sequence>
<proteinExistence type="predicted"/>
<gene>
    <name evidence="2" type="ORF">ILEXP_LOCUS31699</name>
</gene>
<feature type="domain" description="LysM" evidence="1">
    <location>
        <begin position="48"/>
        <end position="92"/>
    </location>
</feature>
<protein>
    <recommendedName>
        <fullName evidence="1">LysM domain-containing protein</fullName>
    </recommendedName>
</protein>
<dbReference type="Gene3D" id="3.10.350.10">
    <property type="entry name" value="LysM domain"/>
    <property type="match status" value="1"/>
</dbReference>
<evidence type="ECO:0000313" key="2">
    <source>
        <dbReference type="EMBL" id="CAK9162754.1"/>
    </source>
</evidence>
<dbReference type="Pfam" id="PF01476">
    <property type="entry name" value="LysM"/>
    <property type="match status" value="1"/>
</dbReference>
<dbReference type="PANTHER" id="PTHR20932:SF56">
    <property type="entry name" value="LYSM DOMAIN-CONTAINING PROTEIN"/>
    <property type="match status" value="1"/>
</dbReference>